<dbReference type="GO" id="GO:0019773">
    <property type="term" value="C:proteasome core complex, alpha-subunit complex"/>
    <property type="evidence" value="ECO:0007669"/>
    <property type="project" value="UniProtKB-UniRule"/>
</dbReference>
<dbReference type="InterPro" id="IPR023332">
    <property type="entry name" value="Proteasome_alpha-type"/>
</dbReference>
<dbReference type="PANTHER" id="PTHR11599">
    <property type="entry name" value="PROTEASOME SUBUNIT ALPHA/BETA"/>
    <property type="match status" value="1"/>
</dbReference>
<dbReference type="FunFam" id="3.60.20.10:FF:000063">
    <property type="entry name" value="Proteasome subunit alpha type"/>
    <property type="match status" value="1"/>
</dbReference>
<evidence type="ECO:0000313" key="5">
    <source>
        <dbReference type="Proteomes" id="UP000054937"/>
    </source>
</evidence>
<dbReference type="PROSITE" id="PS51475">
    <property type="entry name" value="PROTEASOME_ALPHA_2"/>
    <property type="match status" value="1"/>
</dbReference>
<dbReference type="EMBL" id="LDAU01000110">
    <property type="protein sequence ID" value="KRX04864.1"/>
    <property type="molecule type" value="Genomic_DNA"/>
</dbReference>
<dbReference type="SUPFAM" id="SSF56235">
    <property type="entry name" value="N-terminal nucleophile aminohydrolases (Ntn hydrolases)"/>
    <property type="match status" value="1"/>
</dbReference>
<reference evidence="4 5" key="1">
    <citation type="journal article" date="2015" name="Sci. Rep.">
        <title>Genome of the facultative scuticociliatosis pathogen Pseudocohnilembus persalinus provides insight into its virulence through horizontal gene transfer.</title>
        <authorList>
            <person name="Xiong J."/>
            <person name="Wang G."/>
            <person name="Cheng J."/>
            <person name="Tian M."/>
            <person name="Pan X."/>
            <person name="Warren A."/>
            <person name="Jiang C."/>
            <person name="Yuan D."/>
            <person name="Miao W."/>
        </authorList>
    </citation>
    <scope>NUCLEOTIDE SEQUENCE [LARGE SCALE GENOMIC DNA]</scope>
    <source>
        <strain evidence="4">36N120E</strain>
    </source>
</reference>
<dbReference type="AlphaFoldDB" id="A0A0V0QS91"/>
<evidence type="ECO:0000259" key="3">
    <source>
        <dbReference type="SMART" id="SM00948"/>
    </source>
</evidence>
<dbReference type="GO" id="GO:0006511">
    <property type="term" value="P:ubiquitin-dependent protein catabolic process"/>
    <property type="evidence" value="ECO:0007669"/>
    <property type="project" value="InterPro"/>
</dbReference>
<name>A0A0V0QS91_PSEPJ</name>
<dbReference type="InterPro" id="IPR001353">
    <property type="entry name" value="Proteasome_sua/b"/>
</dbReference>
<dbReference type="Gene3D" id="3.60.20.10">
    <property type="entry name" value="Glutamine Phosphoribosylpyrophosphate, subunit 1, domain 1"/>
    <property type="match status" value="1"/>
</dbReference>
<feature type="domain" description="Proteasome alpha-type subunits" evidence="3">
    <location>
        <begin position="7"/>
        <end position="29"/>
    </location>
</feature>
<proteinExistence type="inferred from homology"/>
<dbReference type="FunCoup" id="A0A0V0QS91">
    <property type="interactions" value="540"/>
</dbReference>
<gene>
    <name evidence="4" type="ORF">PPERSA_06498</name>
</gene>
<protein>
    <recommendedName>
        <fullName evidence="3">Proteasome alpha-type subunits domain-containing protein</fullName>
    </recommendedName>
</protein>
<dbReference type="SMART" id="SM00948">
    <property type="entry name" value="Proteasome_A_N"/>
    <property type="match status" value="1"/>
</dbReference>
<comment type="caution">
    <text evidence="4">The sequence shown here is derived from an EMBL/GenBank/DDBJ whole genome shotgun (WGS) entry which is preliminary data.</text>
</comment>
<dbReference type="InParanoid" id="A0A0V0QS91"/>
<dbReference type="Pfam" id="PF00227">
    <property type="entry name" value="Proteasome"/>
    <property type="match status" value="1"/>
</dbReference>
<accession>A0A0V0QS91</accession>
<comment type="similarity">
    <text evidence="2">Belongs to the peptidase T1A family.</text>
</comment>
<dbReference type="InterPro" id="IPR050115">
    <property type="entry name" value="Proteasome_alpha"/>
</dbReference>
<dbReference type="InterPro" id="IPR000426">
    <property type="entry name" value="Proteasome_asu_N"/>
</dbReference>
<evidence type="ECO:0000313" key="4">
    <source>
        <dbReference type="EMBL" id="KRX04864.1"/>
    </source>
</evidence>
<dbReference type="OMA" id="NTQVYGK"/>
<evidence type="ECO:0000256" key="2">
    <source>
        <dbReference type="PROSITE-ProRule" id="PRU00808"/>
    </source>
</evidence>
<dbReference type="InterPro" id="IPR029055">
    <property type="entry name" value="Ntn_hydrolases_N"/>
</dbReference>
<sequence>MSNKQHYDYTCSTFNPNGKIFQVEYAQAAANFGSICLGLKNKTHAVLVSLKRSQNELSGYQDKIFKIDDNMGMALAGLTADARLLCKYMRNECLNHRYVYQTEFPLQRMVEKISTKAQKKTQTYFNRPYGVSLLIAGHDQAGPHIFLTDPSGNYNEFEAYSIGARCQTARTYFEDVVSELQETSLDELILHGLKALQKASSEDDKLTKQNVEISVIGKNQSFKKFEENELEQWINKLGQQGGDKMEEEN</sequence>
<dbReference type="Proteomes" id="UP000054937">
    <property type="component" value="Unassembled WGS sequence"/>
</dbReference>
<keyword evidence="5" id="KW-1185">Reference proteome</keyword>
<dbReference type="OrthoDB" id="431557at2759"/>
<keyword evidence="1 2" id="KW-0647">Proteasome</keyword>
<evidence type="ECO:0000256" key="1">
    <source>
        <dbReference type="ARBA" id="ARBA00022942"/>
    </source>
</evidence>
<dbReference type="Pfam" id="PF10584">
    <property type="entry name" value="Proteasome_A_N"/>
    <property type="match status" value="1"/>
</dbReference>
<organism evidence="4 5">
    <name type="scientific">Pseudocohnilembus persalinus</name>
    <name type="common">Ciliate</name>
    <dbReference type="NCBI Taxonomy" id="266149"/>
    <lineage>
        <taxon>Eukaryota</taxon>
        <taxon>Sar</taxon>
        <taxon>Alveolata</taxon>
        <taxon>Ciliophora</taxon>
        <taxon>Intramacronucleata</taxon>
        <taxon>Oligohymenophorea</taxon>
        <taxon>Scuticociliatia</taxon>
        <taxon>Philasterida</taxon>
        <taxon>Pseudocohnilembidae</taxon>
        <taxon>Pseudocohnilembus</taxon>
    </lineage>
</organism>